<organism evidence="1 2">
    <name type="scientific">Halovulum dunhuangense</name>
    <dbReference type="NCBI Taxonomy" id="1505036"/>
    <lineage>
        <taxon>Bacteria</taxon>
        <taxon>Pseudomonadati</taxon>
        <taxon>Pseudomonadota</taxon>
        <taxon>Alphaproteobacteria</taxon>
        <taxon>Rhodobacterales</taxon>
        <taxon>Paracoccaceae</taxon>
        <taxon>Halovulum</taxon>
    </lineage>
</organism>
<keyword evidence="2" id="KW-1185">Reference proteome</keyword>
<evidence type="ECO:0000313" key="2">
    <source>
        <dbReference type="Proteomes" id="UP000572377"/>
    </source>
</evidence>
<evidence type="ECO:0000313" key="1">
    <source>
        <dbReference type="EMBL" id="NNU81364.1"/>
    </source>
</evidence>
<comment type="caution">
    <text evidence="1">The sequence shown here is derived from an EMBL/GenBank/DDBJ whole genome shotgun (WGS) entry which is preliminary data.</text>
</comment>
<reference evidence="1 2" key="1">
    <citation type="submission" date="2020-05" db="EMBL/GenBank/DDBJ databases">
        <title>Gimesia benthica sp. nov., a novel planctomycete isolated from a deep-sea water sample of the Northwest Indian Ocean.</title>
        <authorList>
            <person name="Wang J."/>
            <person name="Ruan C."/>
            <person name="Song L."/>
            <person name="Zhu Y."/>
            <person name="Li A."/>
            <person name="Zheng X."/>
            <person name="Wang L."/>
            <person name="Lu Z."/>
            <person name="Huang Y."/>
            <person name="Du W."/>
            <person name="Zhou Y."/>
            <person name="Huang L."/>
            <person name="Dai X."/>
        </authorList>
    </citation>
    <scope>NUCLEOTIDE SEQUENCE [LARGE SCALE GENOMIC DNA]</scope>
    <source>
        <strain evidence="1 2">YYQ-30</strain>
    </source>
</reference>
<gene>
    <name evidence="1" type="ORF">HMH01_13045</name>
</gene>
<protein>
    <submittedName>
        <fullName evidence="1">Uncharacterized protein</fullName>
    </submittedName>
</protein>
<name>A0A849L5B2_9RHOB</name>
<sequence>MGDITWIQKRLEELGDQAEARKIAMAKMATQTDHMASAEAPYAHGEETTESNDPLAYQEIADRLNALAREAYLEIRKGKEAKAAQPAVQKPTKALEAFISKRGEDVEGHPGVKKLQGTALLNHLRNDPDASKDQISLVRRLVDRQILDGATYYFGTEEAMAGLRRELTPGTASQPLGLGAYSTNAGGVVFIANTAPETVLHEMLHSHTWRILRDFYDDPRTVEPYARDAIRRLESLMEKTRGLNIAGSDALRTIQGELTRLEDKPAQQMSEFLSWMLANQELIEIGRKKRAYLPLTDLIRKGLEALKQLLGIKRGPGDSLFTNIRFNTEILLATPQRSEASRQNAQTETLLQQV</sequence>
<dbReference type="AlphaFoldDB" id="A0A849L5B2"/>
<dbReference type="Proteomes" id="UP000572377">
    <property type="component" value="Unassembled WGS sequence"/>
</dbReference>
<proteinExistence type="predicted"/>
<accession>A0A849L5B2</accession>
<dbReference type="EMBL" id="JABFBC010000002">
    <property type="protein sequence ID" value="NNU81364.1"/>
    <property type="molecule type" value="Genomic_DNA"/>
</dbReference>